<proteinExistence type="predicted"/>
<protein>
    <recommendedName>
        <fullName evidence="3">Gp13 protein</fullName>
    </recommendedName>
</protein>
<reference evidence="1" key="1">
    <citation type="submission" date="2023-08" db="EMBL/GenBank/DDBJ databases">
        <title>The draft genome of Tsukamurella strandjordii strain 050030.</title>
        <authorList>
            <person name="Zhao F."/>
            <person name="Feng Y."/>
            <person name="Zong Z."/>
        </authorList>
    </citation>
    <scope>NUCLEOTIDE SEQUENCE</scope>
    <source>
        <strain evidence="1">050030</strain>
    </source>
</reference>
<dbReference type="AlphaFoldDB" id="A0AA90NJN9"/>
<sequence>MTTPTQQKLLPVEFEAPLVNPTSIGLYGVTTWAAPDTVPRWLQSGVRIRPHNFDTENTGVWGADWCDPEPGEVKDGERAELPEPHEAVTVWAYDECDLTAPSQAEVRTRAQQNLRLREETAVEREFAGRMKLDAGTAGTAASLILAVGKLEEALAATNTVGVIHASARWAAAAADAGGLARTGTGFLTPLGHRWVFGGGYAPVLGNELIATSPTYGWRTAPELRETIDHTHNRFLVIAEASIVVGYEQAVAAVTITP</sequence>
<gene>
    <name evidence="1" type="ORF">Q7X28_14865</name>
</gene>
<organism evidence="1 2">
    <name type="scientific">Tsukamurella strandjordii</name>
    <dbReference type="NCBI Taxonomy" id="147577"/>
    <lineage>
        <taxon>Bacteria</taxon>
        <taxon>Bacillati</taxon>
        <taxon>Actinomycetota</taxon>
        <taxon>Actinomycetes</taxon>
        <taxon>Mycobacteriales</taxon>
        <taxon>Tsukamurellaceae</taxon>
        <taxon>Tsukamurella</taxon>
    </lineage>
</organism>
<keyword evidence="2" id="KW-1185">Reference proteome</keyword>
<evidence type="ECO:0008006" key="3">
    <source>
        <dbReference type="Google" id="ProtNLM"/>
    </source>
</evidence>
<dbReference type="RefSeq" id="WP_305111917.1">
    <property type="nucleotide sequence ID" value="NZ_JAUTIX010000005.1"/>
</dbReference>
<evidence type="ECO:0000313" key="2">
    <source>
        <dbReference type="Proteomes" id="UP001178281"/>
    </source>
</evidence>
<dbReference type="Proteomes" id="UP001178281">
    <property type="component" value="Unassembled WGS sequence"/>
</dbReference>
<accession>A0AA90NJN9</accession>
<name>A0AA90NJN9_9ACTN</name>
<dbReference type="EMBL" id="JAUTIX010000005">
    <property type="protein sequence ID" value="MDP0399209.1"/>
    <property type="molecule type" value="Genomic_DNA"/>
</dbReference>
<evidence type="ECO:0000313" key="1">
    <source>
        <dbReference type="EMBL" id="MDP0399209.1"/>
    </source>
</evidence>
<comment type="caution">
    <text evidence="1">The sequence shown here is derived from an EMBL/GenBank/DDBJ whole genome shotgun (WGS) entry which is preliminary data.</text>
</comment>